<dbReference type="GO" id="GO:0010008">
    <property type="term" value="C:endosome membrane"/>
    <property type="evidence" value="ECO:0007669"/>
    <property type="project" value="TreeGrafter"/>
</dbReference>
<dbReference type="InterPro" id="IPR016024">
    <property type="entry name" value="ARM-type_fold"/>
</dbReference>
<dbReference type="STRING" id="195883.A0A482XF63"/>
<keyword evidence="3" id="KW-1185">Reference proteome</keyword>
<evidence type="ECO:0000259" key="1">
    <source>
        <dbReference type="PROSITE" id="PS50076"/>
    </source>
</evidence>
<name>A0A482XF63_LAOST</name>
<evidence type="ECO:0000313" key="3">
    <source>
        <dbReference type="Proteomes" id="UP000291343"/>
    </source>
</evidence>
<dbReference type="Gene3D" id="1.25.10.10">
    <property type="entry name" value="Leucine-rich Repeat Variant"/>
    <property type="match status" value="2"/>
</dbReference>
<sequence>MVREAEKEWYYGTGGEKKGPVSFQKMKELWQRGEINAQTKCWAQKMERWMPLHAIPQLKWCLAAKSEPVMNESELASLILSMLIKMCEFYKSRDSNGAVIWPMPRIKRELSDPNCLPHIVQLLLTFDPVLVEKVATLLCHIAEDNALVSKLYDTGVFFFIMMYRGSNLLPIARFLKLTHTKQAFKLSEEDHASELMQRSVLGQLLPEAMIYYLENHGPNQFTKIFLGEFDTPEAIWNSEMRRFLAEKIAYHIADFTPKLRGNNRLTYNYCSIPVVRYPQLENEFFCNIFYLRHLCDTTKFPDWPIEHPVNLLKDTLEAWQGEVEKKPPAMSVDEAYEALELEPGQHHDPSVVRKAYYKLAQKYHPDKNPGGRDKFLLMKASYEFLCSRSSFSGSKPDPNNIVLILKTQSILFSRYSADLQQYKYAGYKQLIKTIQLETDDDQLFSKTAPLLVAATEVTYHTVRCSALNAEELNRENGFAVLLGSYSRCVSVLSRSSKPDDIAVQVCSNCTKTFRVAAQFPECRNRFFGMPQLIADLARILHFKNLPKLCFEAAECISCLGVDTRLQHALLRAGVLWHLLAFLFNYDYTLEECGVERSEEANNQELANNLAKMSVKACARLGGYHNTDESESPRNPVIQELFNRLFTPYLAQMFANEQPEELLKLLTESSQTPYLLWDNTTRAELNDFLDERRSMQPHEDSLDMITFEFSNYTSELIIGNVFIRLYNEQPTFPILNGKGFVLDLLDYIKEHHPNPSQNNPSNPEELSRMMMALQALYNVIENNPGLEMQCIGHFDLLFPLLSLDSARPIQANVLNVLALITRNQECVKDIAASYMLVHLLLVIYSLEEKCTVSLNILRPLTTSTTIVKDLLAKAGYIYLLHLVCNSTAHNVRVEAAGLLGRLCADSLSGPRIRLALGKFLPEAICDALDDAPIDSIRLLELDQENPELVWDTSSRQHVFETVAALARRHYENQKINHNAQLKLPDKAIHSMEKKEIVVGGVYIRLFNNSPGWALRRPKDFLSALLDFALQTMSKDQLNIETLDMTVLALANLLQAQPQLADEVPALGHIPRICSQIKNTHFRPQIPLSIFRILYHLAKSEACIESLARTDVLKPMKLTMQKHTEVVGLGCETFVRLFLSKKDSLIEQALNADLVPYLLSMLDSRLEGAENTARCKALIVKALQSISKSQEHGKAVTSLLEQSPVWASYRDQNHDLFISSSPSQNFLQGVPTRANYLTQGVTKTMPSVPPMMGREDSR</sequence>
<dbReference type="FunFam" id="1.10.287.110:FF:000007">
    <property type="entry name" value="DnaJ (Hsp40) homolog, subfamily C, member 13"/>
    <property type="match status" value="1"/>
</dbReference>
<evidence type="ECO:0000313" key="2">
    <source>
        <dbReference type="EMBL" id="RZF44675.1"/>
    </source>
</evidence>
<dbReference type="SUPFAM" id="SSF46565">
    <property type="entry name" value="Chaperone J-domain"/>
    <property type="match status" value="1"/>
</dbReference>
<dbReference type="GO" id="GO:0007032">
    <property type="term" value="P:endosome organization"/>
    <property type="evidence" value="ECO:0007669"/>
    <property type="project" value="InterPro"/>
</dbReference>
<dbReference type="PANTHER" id="PTHR36983">
    <property type="entry name" value="DNAJ HOMOLOG SUBFAMILY C MEMBER 13"/>
    <property type="match status" value="1"/>
</dbReference>
<dbReference type="Gene3D" id="1.10.287.110">
    <property type="entry name" value="DnaJ domain"/>
    <property type="match status" value="1"/>
</dbReference>
<comment type="caution">
    <text evidence="2">The sequence shown here is derived from an EMBL/GenBank/DDBJ whole genome shotgun (WGS) entry which is preliminary data.</text>
</comment>
<dbReference type="Pfam" id="PF14237">
    <property type="entry name" value="GYF_2"/>
    <property type="match status" value="1"/>
</dbReference>
<accession>A0A482XF63</accession>
<dbReference type="InterPro" id="IPR011989">
    <property type="entry name" value="ARM-like"/>
</dbReference>
<dbReference type="InterPro" id="IPR025640">
    <property type="entry name" value="GYF_2"/>
</dbReference>
<dbReference type="InterPro" id="IPR036869">
    <property type="entry name" value="J_dom_sf"/>
</dbReference>
<dbReference type="PANTHER" id="PTHR36983:SF2">
    <property type="entry name" value="DNAJ HOMOLOG SUBFAMILY C MEMBER 13"/>
    <property type="match status" value="1"/>
</dbReference>
<dbReference type="AlphaFoldDB" id="A0A482XF63"/>
<dbReference type="SUPFAM" id="SSF48371">
    <property type="entry name" value="ARM repeat"/>
    <property type="match status" value="2"/>
</dbReference>
<dbReference type="SMART" id="SM00271">
    <property type="entry name" value="DnaJ"/>
    <property type="match status" value="1"/>
</dbReference>
<dbReference type="InterPro" id="IPR001623">
    <property type="entry name" value="DnaJ_domain"/>
</dbReference>
<dbReference type="InParanoid" id="A0A482XF63"/>
<dbReference type="EMBL" id="QKKF02010319">
    <property type="protein sequence ID" value="RZF44675.1"/>
    <property type="molecule type" value="Genomic_DNA"/>
</dbReference>
<gene>
    <name evidence="2" type="ORF">LSTR_LSTR000627</name>
</gene>
<protein>
    <recommendedName>
        <fullName evidence="1">J domain-containing protein</fullName>
    </recommendedName>
</protein>
<organism evidence="2 3">
    <name type="scientific">Laodelphax striatellus</name>
    <name type="common">Small brown planthopper</name>
    <name type="synonym">Delphax striatella</name>
    <dbReference type="NCBI Taxonomy" id="195883"/>
    <lineage>
        <taxon>Eukaryota</taxon>
        <taxon>Metazoa</taxon>
        <taxon>Ecdysozoa</taxon>
        <taxon>Arthropoda</taxon>
        <taxon>Hexapoda</taxon>
        <taxon>Insecta</taxon>
        <taxon>Pterygota</taxon>
        <taxon>Neoptera</taxon>
        <taxon>Paraneoptera</taxon>
        <taxon>Hemiptera</taxon>
        <taxon>Auchenorrhyncha</taxon>
        <taxon>Fulgoroidea</taxon>
        <taxon>Delphacidae</taxon>
        <taxon>Criomorphinae</taxon>
        <taxon>Laodelphax</taxon>
    </lineage>
</organism>
<proteinExistence type="predicted"/>
<dbReference type="PROSITE" id="PS50076">
    <property type="entry name" value="DNAJ_2"/>
    <property type="match status" value="1"/>
</dbReference>
<dbReference type="GO" id="GO:0006898">
    <property type="term" value="P:receptor-mediated endocytosis"/>
    <property type="evidence" value="ECO:0007669"/>
    <property type="project" value="TreeGrafter"/>
</dbReference>
<dbReference type="CDD" id="cd06257">
    <property type="entry name" value="DnaJ"/>
    <property type="match status" value="1"/>
</dbReference>
<reference evidence="2 3" key="1">
    <citation type="journal article" date="2017" name="Gigascience">
        <title>Genome sequence of the small brown planthopper, Laodelphax striatellus.</title>
        <authorList>
            <person name="Zhu J."/>
            <person name="Jiang F."/>
            <person name="Wang X."/>
            <person name="Yang P."/>
            <person name="Bao Y."/>
            <person name="Zhao W."/>
            <person name="Wang W."/>
            <person name="Lu H."/>
            <person name="Wang Q."/>
            <person name="Cui N."/>
            <person name="Li J."/>
            <person name="Chen X."/>
            <person name="Luo L."/>
            <person name="Yu J."/>
            <person name="Kang L."/>
            <person name="Cui F."/>
        </authorList>
    </citation>
    <scope>NUCLEOTIDE SEQUENCE [LARGE SCALE GENOMIC DNA]</scope>
    <source>
        <strain evidence="2">Lst14</strain>
    </source>
</reference>
<dbReference type="GO" id="GO:2000641">
    <property type="term" value="P:regulation of early endosome to late endosome transport"/>
    <property type="evidence" value="ECO:0007669"/>
    <property type="project" value="InterPro"/>
</dbReference>
<dbReference type="OrthoDB" id="69656at2759"/>
<dbReference type="InterPro" id="IPR044978">
    <property type="entry name" value="GRV2/DNAJC13"/>
</dbReference>
<feature type="domain" description="J" evidence="1">
    <location>
        <begin position="334"/>
        <end position="390"/>
    </location>
</feature>
<dbReference type="Pfam" id="PF00226">
    <property type="entry name" value="DnaJ"/>
    <property type="match status" value="1"/>
</dbReference>
<dbReference type="Proteomes" id="UP000291343">
    <property type="component" value="Unassembled WGS sequence"/>
</dbReference>
<dbReference type="FunCoup" id="A0A482XF63">
    <property type="interactions" value="1619"/>
</dbReference>